<feature type="compositionally biased region" description="Basic and acidic residues" evidence="6">
    <location>
        <begin position="128"/>
        <end position="150"/>
    </location>
</feature>
<dbReference type="FunFam" id="1.20.80.10:FF:000001">
    <property type="entry name" value="Erythrocyte membrane protein band 4.1"/>
    <property type="match status" value="1"/>
</dbReference>
<dbReference type="Gene3D" id="2.30.29.30">
    <property type="entry name" value="Pleckstrin-homology domain (PH domain)/Phosphotyrosine-binding domain (PTB)"/>
    <property type="match status" value="1"/>
</dbReference>
<dbReference type="PANTHER" id="PTHR23280">
    <property type="entry name" value="4.1 G PROTEIN"/>
    <property type="match status" value="1"/>
</dbReference>
<dbReference type="SMART" id="SM00295">
    <property type="entry name" value="B41"/>
    <property type="match status" value="1"/>
</dbReference>
<dbReference type="PIRSF" id="PIRSF002304">
    <property type="entry name" value="Membrane_skeletal_4_1"/>
    <property type="match status" value="1"/>
</dbReference>
<sequence length="931" mass="104427">MTTEVGSETEVKKDSEQLGPDKAKDKPEEASETPENQKPRETFSEEAQDSSSVPAPTSQSSLSSQKKEKSSPESKGISRFLPPWLKKQKSYTLAEPKDETKKRTTGEEQAVQESECQTPEGVAQPKKSLKEAAAENQHNAKADGKEEKHSVSIAETQPAKEDGKETEVEKVPEGKEEKQEEKEKRETKEVQTAEIKTENIPQKSPKKIKTVQCKVVLLDGTEFSCDLEKRAKGQVLFDKVCEHLNLLEKDYFGLSFYENSEQKNWLDSSKEIKRQIRSLPWIFTFNVKFYPPDPSQLTEDITRYFLCLQLRQDIASGRLPCSFVTHALLGSYTLQAELGDHDPEEHRSDYISEFQFAPNQTQEMEEKVAELHKTHRGLTPAQADSQFLENAKRLSMYGVDLHHAKDSEGVDIMLGVCANGLLIYKDRLRINRFAWPKILKISYKRSNFYIKVRPAELEQFESTIGFKLPNHRAAKRLWKVCVEHHTFFRLVSPEQPPKAKFLTLGSKFRYSGRTQAQTRQASNLIDRPAPYFERTSSKRVSRSLDGAPMGISDQSLLRDFPATARQAAGDKILDLDAAGQAKLKEGGREEDGSPVKTPQLELTQDGKSSHETLDIVEEKKQAEVGIEETLVVDETNKGKMQVATGAGETCKVEEHLSKKDSSSLPSDSSSSSSSSESEDEEVGEYQPHHRATEEVIREEQEEEEDMKRKEHEEKIQHVEATPEGSKLNVPVEHTQVKAEDLVQENAVTIATEEKNLSEEIKQDLGEEKEEEQLRLNGDVSHVDIDVAPQIICCSEPPVVKTEMITISDATQRTEISTKEVPIVQTETKTITYESPQLDSSAGGNAGVLLSAQTITSESISTTTTTHITKMVKGGVSETRIEKRIVITGDADIDHDEALAQAIKEAKEQHPDMSVTRVVVHKETELAEEDEE</sequence>
<feature type="compositionally biased region" description="Basic and acidic residues" evidence="6">
    <location>
        <begin position="95"/>
        <end position="106"/>
    </location>
</feature>
<dbReference type="InterPro" id="IPR029071">
    <property type="entry name" value="Ubiquitin-like_domsf"/>
</dbReference>
<dbReference type="CDD" id="cd14473">
    <property type="entry name" value="FERM_B-lobe"/>
    <property type="match status" value="1"/>
</dbReference>
<keyword evidence="2" id="KW-0963">Cytoplasm</keyword>
<proteinExistence type="predicted"/>
<feature type="compositionally biased region" description="Low complexity" evidence="6">
    <location>
        <begin position="50"/>
        <end position="64"/>
    </location>
</feature>
<keyword evidence="5" id="KW-0206">Cytoskeleton</keyword>
<feature type="compositionally biased region" description="Low complexity" evidence="6">
    <location>
        <begin position="662"/>
        <end position="675"/>
    </location>
</feature>
<accession>A0A2I0MUH9</accession>
<feature type="compositionally biased region" description="Basic and acidic residues" evidence="6">
    <location>
        <begin position="584"/>
        <end position="593"/>
    </location>
</feature>
<organism evidence="8 9">
    <name type="scientific">Columba livia</name>
    <name type="common">Rock dove</name>
    <dbReference type="NCBI Taxonomy" id="8932"/>
    <lineage>
        <taxon>Eukaryota</taxon>
        <taxon>Metazoa</taxon>
        <taxon>Chordata</taxon>
        <taxon>Craniata</taxon>
        <taxon>Vertebrata</taxon>
        <taxon>Euteleostomi</taxon>
        <taxon>Archelosauria</taxon>
        <taxon>Archosauria</taxon>
        <taxon>Dinosauria</taxon>
        <taxon>Saurischia</taxon>
        <taxon>Theropoda</taxon>
        <taxon>Coelurosauria</taxon>
        <taxon>Aves</taxon>
        <taxon>Neognathae</taxon>
        <taxon>Neoaves</taxon>
        <taxon>Columbimorphae</taxon>
        <taxon>Columbiformes</taxon>
        <taxon>Columbidae</taxon>
        <taxon>Columba</taxon>
    </lineage>
</organism>
<feature type="region of interest" description="Disordered" evidence="6">
    <location>
        <begin position="1"/>
        <end position="193"/>
    </location>
</feature>
<evidence type="ECO:0000256" key="6">
    <source>
        <dbReference type="SAM" id="MobiDB-lite"/>
    </source>
</evidence>
<dbReference type="Pfam" id="PF04382">
    <property type="entry name" value="SAB"/>
    <property type="match status" value="1"/>
</dbReference>
<evidence type="ECO:0000313" key="8">
    <source>
        <dbReference type="EMBL" id="PKK33335.1"/>
    </source>
</evidence>
<feature type="compositionally biased region" description="Basic and acidic residues" evidence="6">
    <location>
        <begin position="705"/>
        <end position="717"/>
    </location>
</feature>
<dbReference type="EMBL" id="AKCR02000002">
    <property type="protein sequence ID" value="PKK33335.1"/>
    <property type="molecule type" value="Genomic_DNA"/>
</dbReference>
<keyword evidence="4" id="KW-0009">Actin-binding</keyword>
<feature type="domain" description="FERM" evidence="7">
    <location>
        <begin position="211"/>
        <end position="492"/>
    </location>
</feature>
<dbReference type="GO" id="GO:0005198">
    <property type="term" value="F:structural molecule activity"/>
    <property type="evidence" value="ECO:0007669"/>
    <property type="project" value="InterPro"/>
</dbReference>
<dbReference type="InterPro" id="IPR018979">
    <property type="entry name" value="FERM_N"/>
</dbReference>
<dbReference type="PROSITE" id="PS00660">
    <property type="entry name" value="FERM_1"/>
    <property type="match status" value="1"/>
</dbReference>
<feature type="compositionally biased region" description="Basic and acidic residues" evidence="6">
    <location>
        <begin position="9"/>
        <end position="43"/>
    </location>
</feature>
<name>A0A2I0MUH9_COLLI</name>
<dbReference type="FunFam" id="2.30.29.30:FF:000001">
    <property type="entry name" value="Erythrocyte membrane protein band 4.1"/>
    <property type="match status" value="1"/>
</dbReference>
<dbReference type="Gene3D" id="1.20.80.10">
    <property type="match status" value="1"/>
</dbReference>
<dbReference type="GO" id="GO:0005886">
    <property type="term" value="C:plasma membrane"/>
    <property type="evidence" value="ECO:0007669"/>
    <property type="project" value="TreeGrafter"/>
</dbReference>
<dbReference type="FunFam" id="3.10.20.90:FF:000002">
    <property type="entry name" value="Erythrocyte protein band 4.1-like 3"/>
    <property type="match status" value="1"/>
</dbReference>
<dbReference type="SUPFAM" id="SSF47031">
    <property type="entry name" value="Second domain of FERM"/>
    <property type="match status" value="1"/>
</dbReference>
<dbReference type="InterPro" id="IPR019748">
    <property type="entry name" value="FERM_central"/>
</dbReference>
<dbReference type="InterPro" id="IPR000299">
    <property type="entry name" value="FERM_domain"/>
</dbReference>
<dbReference type="SMART" id="SM01195">
    <property type="entry name" value="FA"/>
    <property type="match status" value="1"/>
</dbReference>
<dbReference type="AlphaFoldDB" id="A0A2I0MUH9"/>
<dbReference type="Gene3D" id="3.10.20.90">
    <property type="entry name" value="Phosphatidylinositol 3-kinase Catalytic Subunit, Chain A, domain 1"/>
    <property type="match status" value="1"/>
</dbReference>
<keyword evidence="9" id="KW-1185">Reference proteome</keyword>
<dbReference type="InterPro" id="IPR014847">
    <property type="entry name" value="FA"/>
</dbReference>
<dbReference type="InterPro" id="IPR011993">
    <property type="entry name" value="PH-like_dom_sf"/>
</dbReference>
<reference evidence="8 9" key="1">
    <citation type="journal article" date="2013" name="Science">
        <title>Genomic diversity and evolution of the head crest in the rock pigeon.</title>
        <authorList>
            <person name="Shapiro M.D."/>
            <person name="Kronenberg Z."/>
            <person name="Li C."/>
            <person name="Domyan E.T."/>
            <person name="Pan H."/>
            <person name="Campbell M."/>
            <person name="Tan H."/>
            <person name="Huff C.D."/>
            <person name="Hu H."/>
            <person name="Vickrey A.I."/>
            <person name="Nielsen S.C."/>
            <person name="Stringham S.A."/>
            <person name="Hu H."/>
            <person name="Willerslev E."/>
            <person name="Gilbert M.T."/>
            <person name="Yandell M."/>
            <person name="Zhang G."/>
            <person name="Wang J."/>
        </authorList>
    </citation>
    <scope>NUCLEOTIDE SEQUENCE [LARGE SCALE GENOMIC DNA]</scope>
    <source>
        <tissue evidence="8">Blood</tissue>
    </source>
</reference>
<feature type="compositionally biased region" description="Basic and acidic residues" evidence="6">
    <location>
        <begin position="158"/>
        <end position="193"/>
    </location>
</feature>
<dbReference type="PANTHER" id="PTHR23280:SF17">
    <property type="entry name" value="BAND 4.1-LIKE PROTEIN 2"/>
    <property type="match status" value="1"/>
</dbReference>
<evidence type="ECO:0000256" key="4">
    <source>
        <dbReference type="ARBA" id="ARBA00023203"/>
    </source>
</evidence>
<dbReference type="GO" id="GO:0003779">
    <property type="term" value="F:actin binding"/>
    <property type="evidence" value="ECO:0007669"/>
    <property type="project" value="UniProtKB-KW"/>
</dbReference>
<dbReference type="SUPFAM" id="SSF54236">
    <property type="entry name" value="Ubiquitin-like"/>
    <property type="match status" value="1"/>
</dbReference>
<dbReference type="InterPro" id="IPR000798">
    <property type="entry name" value="Ez/rad/moesin-like"/>
</dbReference>
<dbReference type="InterPro" id="IPR007477">
    <property type="entry name" value="SAB_dom"/>
</dbReference>
<feature type="region of interest" description="Disordered" evidence="6">
    <location>
        <begin position="644"/>
        <end position="729"/>
    </location>
</feature>
<evidence type="ECO:0000256" key="3">
    <source>
        <dbReference type="ARBA" id="ARBA00022553"/>
    </source>
</evidence>
<protein>
    <submittedName>
        <fullName evidence="8">Erythrocyte membrane protein band 4.1-like 2, transcript variant X7</fullName>
    </submittedName>
</protein>
<dbReference type="Pfam" id="PF09380">
    <property type="entry name" value="FERM_C"/>
    <property type="match status" value="1"/>
</dbReference>
<dbReference type="GO" id="GO:0005856">
    <property type="term" value="C:cytoskeleton"/>
    <property type="evidence" value="ECO:0007669"/>
    <property type="project" value="UniProtKB-SubCell"/>
</dbReference>
<keyword evidence="3" id="KW-0597">Phosphoprotein</keyword>
<dbReference type="PRINTS" id="PR00935">
    <property type="entry name" value="BAND41"/>
</dbReference>
<dbReference type="InterPro" id="IPR019749">
    <property type="entry name" value="Band_41_domain"/>
</dbReference>
<dbReference type="SMART" id="SM01196">
    <property type="entry name" value="FERM_C"/>
    <property type="match status" value="1"/>
</dbReference>
<dbReference type="PROSITE" id="PS00661">
    <property type="entry name" value="FERM_2"/>
    <property type="match status" value="1"/>
</dbReference>
<evidence type="ECO:0000313" key="9">
    <source>
        <dbReference type="Proteomes" id="UP000053872"/>
    </source>
</evidence>
<gene>
    <name evidence="8" type="primary">EPB41L2</name>
    <name evidence="8" type="ORF">A306_00000755</name>
</gene>
<evidence type="ECO:0000259" key="7">
    <source>
        <dbReference type="PROSITE" id="PS50057"/>
    </source>
</evidence>
<comment type="caution">
    <text evidence="8">The sequence shown here is derived from an EMBL/GenBank/DDBJ whole genome shotgun (WGS) entry which is preliminary data.</text>
</comment>
<dbReference type="GO" id="GO:0031032">
    <property type="term" value="P:actomyosin structure organization"/>
    <property type="evidence" value="ECO:0007669"/>
    <property type="project" value="TreeGrafter"/>
</dbReference>
<dbReference type="GO" id="GO:0030866">
    <property type="term" value="P:cortical actin cytoskeleton organization"/>
    <property type="evidence" value="ECO:0007669"/>
    <property type="project" value="InterPro"/>
</dbReference>
<comment type="subcellular location">
    <subcellularLocation>
        <location evidence="1">Cytoplasm</location>
        <location evidence="1">Cytoskeleton</location>
    </subcellularLocation>
</comment>
<dbReference type="Pfam" id="PF05902">
    <property type="entry name" value="4_1_CTD"/>
    <property type="match status" value="1"/>
</dbReference>
<dbReference type="Proteomes" id="UP000053872">
    <property type="component" value="Unassembled WGS sequence"/>
</dbReference>
<dbReference type="Pfam" id="PF09379">
    <property type="entry name" value="FERM_N"/>
    <property type="match status" value="1"/>
</dbReference>
<dbReference type="InterPro" id="IPR008379">
    <property type="entry name" value="Band_4.1_C"/>
</dbReference>
<dbReference type="CDD" id="cd13184">
    <property type="entry name" value="FERM_C_4_1_family"/>
    <property type="match status" value="1"/>
</dbReference>
<dbReference type="SUPFAM" id="SSF50729">
    <property type="entry name" value="PH domain-like"/>
    <property type="match status" value="1"/>
</dbReference>
<dbReference type="InterPro" id="IPR035963">
    <property type="entry name" value="FERM_2"/>
</dbReference>
<dbReference type="Pfam" id="PF00373">
    <property type="entry name" value="FERM_M"/>
    <property type="match status" value="1"/>
</dbReference>
<dbReference type="Pfam" id="PF08736">
    <property type="entry name" value="FA"/>
    <property type="match status" value="1"/>
</dbReference>
<dbReference type="PRINTS" id="PR00661">
    <property type="entry name" value="ERMFAMILY"/>
</dbReference>
<dbReference type="PROSITE" id="PS50057">
    <property type="entry name" value="FERM_3"/>
    <property type="match status" value="1"/>
</dbReference>
<feature type="region of interest" description="Disordered" evidence="6">
    <location>
        <begin position="584"/>
        <end position="613"/>
    </location>
</feature>
<evidence type="ECO:0000256" key="2">
    <source>
        <dbReference type="ARBA" id="ARBA00022490"/>
    </source>
</evidence>
<feature type="compositionally biased region" description="Basic and acidic residues" evidence="6">
    <location>
        <begin position="650"/>
        <end position="661"/>
    </location>
</feature>
<evidence type="ECO:0000256" key="5">
    <source>
        <dbReference type="ARBA" id="ARBA00023212"/>
    </source>
</evidence>
<dbReference type="InterPro" id="IPR019747">
    <property type="entry name" value="FERM_CS"/>
</dbReference>
<evidence type="ECO:0000256" key="1">
    <source>
        <dbReference type="ARBA" id="ARBA00004245"/>
    </source>
</evidence>
<dbReference type="InterPro" id="IPR018980">
    <property type="entry name" value="FERM_PH-like_C"/>
</dbReference>
<feature type="compositionally biased region" description="Basic and acidic residues" evidence="6">
    <location>
        <begin position="686"/>
        <end position="698"/>
    </location>
</feature>
<dbReference type="InterPro" id="IPR014352">
    <property type="entry name" value="FERM/acyl-CoA-bd_prot_sf"/>
</dbReference>